<evidence type="ECO:0000256" key="1">
    <source>
        <dbReference type="ARBA" id="ARBA00004418"/>
    </source>
</evidence>
<reference evidence="8" key="1">
    <citation type="journal article" date="2014" name="Int. J. Syst. Evol. Microbiol.">
        <title>Complete genome sequence of Corynebacterium casei LMG S-19264T (=DSM 44701T), isolated from a smear-ripened cheese.</title>
        <authorList>
            <consortium name="US DOE Joint Genome Institute (JGI-PGF)"/>
            <person name="Walter F."/>
            <person name="Albersmeier A."/>
            <person name="Kalinowski J."/>
            <person name="Ruckert C."/>
        </authorList>
    </citation>
    <scope>NUCLEOTIDE SEQUENCE</scope>
    <source>
        <strain evidence="8">CGMCC 1.12921</strain>
    </source>
</reference>
<dbReference type="CDD" id="cd08504">
    <property type="entry name" value="PBP2_OppA"/>
    <property type="match status" value="1"/>
</dbReference>
<dbReference type="Gene3D" id="3.40.190.10">
    <property type="entry name" value="Periplasmic binding protein-like II"/>
    <property type="match status" value="1"/>
</dbReference>
<dbReference type="Gene3D" id="3.10.105.10">
    <property type="entry name" value="Dipeptide-binding Protein, Domain 3"/>
    <property type="match status" value="1"/>
</dbReference>
<dbReference type="PANTHER" id="PTHR30290:SF10">
    <property type="entry name" value="PERIPLASMIC OLIGOPEPTIDE-BINDING PROTEIN-RELATED"/>
    <property type="match status" value="1"/>
</dbReference>
<keyword evidence="3" id="KW-0813">Transport</keyword>
<dbReference type="EMBL" id="BMGH01000001">
    <property type="protein sequence ID" value="GGD16936.1"/>
    <property type="molecule type" value="Genomic_DNA"/>
</dbReference>
<dbReference type="FunFam" id="3.90.76.10:FF:000001">
    <property type="entry name" value="Oligopeptide ABC transporter substrate-binding protein"/>
    <property type="match status" value="1"/>
</dbReference>
<dbReference type="Pfam" id="PF00496">
    <property type="entry name" value="SBP_bac_5"/>
    <property type="match status" value="1"/>
</dbReference>
<dbReference type="GO" id="GO:0030288">
    <property type="term" value="C:outer membrane-bounded periplasmic space"/>
    <property type="evidence" value="ECO:0007669"/>
    <property type="project" value="TreeGrafter"/>
</dbReference>
<sequence>MITRYSTMLRAALAGLLLATLAACGGGSDTGPNGGSQADGVVLHRGNGTEPNTLDPHQANGTWENNIIGDMLIGLYTEDTNGEPVFGSAVDHQISEDGLTHTFKIREDMTWSDGTPVTAQDFVFAWQRILDPSTAAPYASLIYPFKNAAAVNAGEVPPSELGARALDDKTIELDLETPTPFLATLMTHYTTFPVPKHVVEEAGDDWIKPGTMVTNGAYVVEAWRPNSFVKLVKNDNFYDAENVQIDTVFYYPTDDVSSAFRRFRAGELDINACSQCYPIQQVSWIDQNMPGVKHNEIILSFTYVTFNTNVEPFDDARVRRALGLAIDRDVLTKQVTRAGEVPAYNIVPPGIDNYVDTPPQMAEAGWTQQRRNAEARRLLAEAGFDENNPLTFSVKYRLAGDRKQIMVAMQDMWRQIGVEAQLEGAEPKVAYADYRARNFEVADAGWVADYNDPQNFLFLVEGDTGPINYADYSNPDFDALMDEAAMTMDLDARAEILAEAEALMLPDMPIAPIYFSVNRNLVGLHIENWNDNVQGIQRTRWLAINEAKRKTY</sequence>
<evidence type="ECO:0000256" key="5">
    <source>
        <dbReference type="SAM" id="MobiDB-lite"/>
    </source>
</evidence>
<evidence type="ECO:0000259" key="7">
    <source>
        <dbReference type="Pfam" id="PF00496"/>
    </source>
</evidence>
<evidence type="ECO:0000256" key="3">
    <source>
        <dbReference type="ARBA" id="ARBA00022448"/>
    </source>
</evidence>
<evidence type="ECO:0000313" key="9">
    <source>
        <dbReference type="Proteomes" id="UP000613582"/>
    </source>
</evidence>
<proteinExistence type="inferred from homology"/>
<organism evidence="8 9">
    <name type="scientific">Aquisalinus flavus</name>
    <dbReference type="NCBI Taxonomy" id="1526572"/>
    <lineage>
        <taxon>Bacteria</taxon>
        <taxon>Pseudomonadati</taxon>
        <taxon>Pseudomonadota</taxon>
        <taxon>Alphaproteobacteria</taxon>
        <taxon>Parvularculales</taxon>
        <taxon>Parvularculaceae</taxon>
        <taxon>Aquisalinus</taxon>
    </lineage>
</organism>
<dbReference type="PANTHER" id="PTHR30290">
    <property type="entry name" value="PERIPLASMIC BINDING COMPONENT OF ABC TRANSPORTER"/>
    <property type="match status" value="1"/>
</dbReference>
<accession>A0A8J2V563</accession>
<dbReference type="GO" id="GO:1904680">
    <property type="term" value="F:peptide transmembrane transporter activity"/>
    <property type="evidence" value="ECO:0007669"/>
    <property type="project" value="TreeGrafter"/>
</dbReference>
<comment type="similarity">
    <text evidence="2">Belongs to the bacterial solute-binding protein 5 family.</text>
</comment>
<dbReference type="RefSeq" id="WP_188157898.1">
    <property type="nucleotide sequence ID" value="NZ_BMGH01000001.1"/>
</dbReference>
<comment type="subcellular location">
    <subcellularLocation>
        <location evidence="1">Periplasm</location>
    </subcellularLocation>
</comment>
<reference evidence="8" key="2">
    <citation type="submission" date="2020-09" db="EMBL/GenBank/DDBJ databases">
        <authorList>
            <person name="Sun Q."/>
            <person name="Zhou Y."/>
        </authorList>
    </citation>
    <scope>NUCLEOTIDE SEQUENCE</scope>
    <source>
        <strain evidence="8">CGMCC 1.12921</strain>
    </source>
</reference>
<name>A0A8J2V563_9PROT</name>
<gene>
    <name evidence="8" type="ORF">GCM10011342_27120</name>
</gene>
<comment type="caution">
    <text evidence="8">The sequence shown here is derived from an EMBL/GenBank/DDBJ whole genome shotgun (WGS) entry which is preliminary data.</text>
</comment>
<dbReference type="SUPFAM" id="SSF53850">
    <property type="entry name" value="Periplasmic binding protein-like II"/>
    <property type="match status" value="1"/>
</dbReference>
<keyword evidence="4 6" id="KW-0732">Signal</keyword>
<feature type="signal peptide" evidence="6">
    <location>
        <begin position="1"/>
        <end position="22"/>
    </location>
</feature>
<dbReference type="InterPro" id="IPR039424">
    <property type="entry name" value="SBP_5"/>
</dbReference>
<protein>
    <submittedName>
        <fullName evidence="8">Peptide ABC transporter substrate-binding protein</fullName>
    </submittedName>
</protein>
<evidence type="ECO:0000313" key="8">
    <source>
        <dbReference type="EMBL" id="GGD16936.1"/>
    </source>
</evidence>
<feature type="region of interest" description="Disordered" evidence="5">
    <location>
        <begin position="32"/>
        <end position="57"/>
    </location>
</feature>
<feature type="chain" id="PRO_5035327451" evidence="6">
    <location>
        <begin position="23"/>
        <end position="552"/>
    </location>
</feature>
<evidence type="ECO:0000256" key="2">
    <source>
        <dbReference type="ARBA" id="ARBA00005695"/>
    </source>
</evidence>
<dbReference type="GO" id="GO:0043190">
    <property type="term" value="C:ATP-binding cassette (ABC) transporter complex"/>
    <property type="evidence" value="ECO:0007669"/>
    <property type="project" value="InterPro"/>
</dbReference>
<dbReference type="InterPro" id="IPR030678">
    <property type="entry name" value="Peptide/Ni-bd"/>
</dbReference>
<feature type="domain" description="Solute-binding protein family 5" evidence="7">
    <location>
        <begin position="88"/>
        <end position="462"/>
    </location>
</feature>
<dbReference type="Proteomes" id="UP000613582">
    <property type="component" value="Unassembled WGS sequence"/>
</dbReference>
<dbReference type="AlphaFoldDB" id="A0A8J2V563"/>
<dbReference type="InterPro" id="IPR000914">
    <property type="entry name" value="SBP_5_dom"/>
</dbReference>
<dbReference type="GO" id="GO:0015833">
    <property type="term" value="P:peptide transport"/>
    <property type="evidence" value="ECO:0007669"/>
    <property type="project" value="TreeGrafter"/>
</dbReference>
<dbReference type="PIRSF" id="PIRSF002741">
    <property type="entry name" value="MppA"/>
    <property type="match status" value="1"/>
</dbReference>
<keyword evidence="9" id="KW-1185">Reference proteome</keyword>
<evidence type="ECO:0000256" key="6">
    <source>
        <dbReference type="SAM" id="SignalP"/>
    </source>
</evidence>
<dbReference type="PROSITE" id="PS51257">
    <property type="entry name" value="PROKAR_LIPOPROTEIN"/>
    <property type="match status" value="1"/>
</dbReference>
<dbReference type="Gene3D" id="3.90.76.10">
    <property type="entry name" value="Dipeptide-binding Protein, Domain 1"/>
    <property type="match status" value="1"/>
</dbReference>
<evidence type="ECO:0000256" key="4">
    <source>
        <dbReference type="ARBA" id="ARBA00022729"/>
    </source>
</evidence>